<accession>A0ABD3Q8A2</accession>
<feature type="region of interest" description="Disordered" evidence="1">
    <location>
        <begin position="1"/>
        <end position="36"/>
    </location>
</feature>
<gene>
    <name evidence="2" type="ORF">HJC23_012922</name>
</gene>
<proteinExistence type="predicted"/>
<feature type="compositionally biased region" description="Basic and acidic residues" evidence="1">
    <location>
        <begin position="159"/>
        <end position="185"/>
    </location>
</feature>
<keyword evidence="3" id="KW-1185">Reference proteome</keyword>
<feature type="region of interest" description="Disordered" evidence="1">
    <location>
        <begin position="484"/>
        <end position="504"/>
    </location>
</feature>
<protein>
    <submittedName>
        <fullName evidence="2">Uncharacterized protein</fullName>
    </submittedName>
</protein>
<reference evidence="2 3" key="1">
    <citation type="journal article" date="2020" name="G3 (Bethesda)">
        <title>Improved Reference Genome for Cyclotella cryptica CCMP332, a Model for Cell Wall Morphogenesis, Salinity Adaptation, and Lipid Production in Diatoms (Bacillariophyta).</title>
        <authorList>
            <person name="Roberts W.R."/>
            <person name="Downey K.M."/>
            <person name="Ruck E.C."/>
            <person name="Traller J.C."/>
            <person name="Alverson A.J."/>
        </authorList>
    </citation>
    <scope>NUCLEOTIDE SEQUENCE [LARGE SCALE GENOMIC DNA]</scope>
    <source>
        <strain evidence="2 3">CCMP332</strain>
    </source>
</reference>
<sequence>MSSSEIPSSEISTLSSRTHSTTRSRRSSKSQDDVAATRHLRLMINSIAENNELTPQQRKERISNFEKLLQEAEKKLHFSKDAGEEEALLLNVGGNASNRKAGGSGANCNTSGEKKEKSKSSFLGRFRRKGKKQIGDNHDGNASIDGNNGRDSSALEPLVEERLDEQPKHQDHDAGDKDNEVREGPSEPPQQPNNIYVPVQATQERSSHQNKQQDDDELTRTSSIIDVRTANSEEYVASICSIRSLGTFEKDFINNIIAEQQGVEEISVSTFEQDAGLVRNANINRGLPLEIGVKQQNPQEREGLDEDDLTLEPILSETTFERDARKAAMQHGVEDGPPMQVEFSNDNAVMMVDVNEDDDDFSETTFERDQRRAAAAATRTREHELVSPLSESSLRSVSTFEKDAAARTALAIKIGRIPSTTSKNVAMEKATSEGTFEKDQRIRQAMSEKSRRSRVSVSSTPGRVVVATMPSTSAPIYIHPTESETVYERDASRRNKENNPHTSQQQLVAYRGHSLHDDDKSHFEKDVSRNMTAHQVKLVVIPPNPPPLPRINDLVVELSPRAIEKQEKQLAKKKDGNGSSGGGVMSRFLCHCGLGEKNMKLSLETI</sequence>
<organism evidence="2 3">
    <name type="scientific">Cyclotella cryptica</name>
    <dbReference type="NCBI Taxonomy" id="29204"/>
    <lineage>
        <taxon>Eukaryota</taxon>
        <taxon>Sar</taxon>
        <taxon>Stramenopiles</taxon>
        <taxon>Ochrophyta</taxon>
        <taxon>Bacillariophyta</taxon>
        <taxon>Coscinodiscophyceae</taxon>
        <taxon>Thalassiosirophycidae</taxon>
        <taxon>Stephanodiscales</taxon>
        <taxon>Stephanodiscaceae</taxon>
        <taxon>Cyclotella</taxon>
    </lineage>
</organism>
<evidence type="ECO:0000313" key="3">
    <source>
        <dbReference type="Proteomes" id="UP001516023"/>
    </source>
</evidence>
<comment type="caution">
    <text evidence="2">The sequence shown here is derived from an EMBL/GenBank/DDBJ whole genome shotgun (WGS) entry which is preliminary data.</text>
</comment>
<dbReference type="EMBL" id="JABMIG020000081">
    <property type="protein sequence ID" value="KAL3794385.1"/>
    <property type="molecule type" value="Genomic_DNA"/>
</dbReference>
<evidence type="ECO:0000256" key="1">
    <source>
        <dbReference type="SAM" id="MobiDB-lite"/>
    </source>
</evidence>
<feature type="compositionally biased region" description="Low complexity" evidence="1">
    <location>
        <begin position="1"/>
        <end position="19"/>
    </location>
</feature>
<dbReference type="AlphaFoldDB" id="A0ABD3Q8A2"/>
<name>A0ABD3Q8A2_9STRA</name>
<feature type="compositionally biased region" description="Basic and acidic residues" evidence="1">
    <location>
        <begin position="486"/>
        <end position="499"/>
    </location>
</feature>
<dbReference type="Proteomes" id="UP001516023">
    <property type="component" value="Unassembled WGS sequence"/>
</dbReference>
<evidence type="ECO:0000313" key="2">
    <source>
        <dbReference type="EMBL" id="KAL3794385.1"/>
    </source>
</evidence>
<feature type="region of interest" description="Disordered" evidence="1">
    <location>
        <begin position="94"/>
        <end position="221"/>
    </location>
</feature>